<organism evidence="2 3">
    <name type="scientific">Mucilaginibacter oryzae</name>
    <dbReference type="NCBI Taxonomy" id="468058"/>
    <lineage>
        <taxon>Bacteria</taxon>
        <taxon>Pseudomonadati</taxon>
        <taxon>Bacteroidota</taxon>
        <taxon>Sphingobacteriia</taxon>
        <taxon>Sphingobacteriales</taxon>
        <taxon>Sphingobacteriaceae</taxon>
        <taxon>Mucilaginibacter</taxon>
    </lineage>
</organism>
<dbReference type="Proteomes" id="UP000245678">
    <property type="component" value="Unassembled WGS sequence"/>
</dbReference>
<protein>
    <submittedName>
        <fullName evidence="2">SprT-like family protein</fullName>
    </submittedName>
</protein>
<name>A0A316H670_9SPHI</name>
<evidence type="ECO:0000313" key="2">
    <source>
        <dbReference type="EMBL" id="PWK75917.1"/>
    </source>
</evidence>
<reference evidence="2 3" key="1">
    <citation type="submission" date="2018-05" db="EMBL/GenBank/DDBJ databases">
        <title>Genomic Encyclopedia of Archaeal and Bacterial Type Strains, Phase II (KMG-II): from individual species to whole genera.</title>
        <authorList>
            <person name="Goeker M."/>
        </authorList>
    </citation>
    <scope>NUCLEOTIDE SEQUENCE [LARGE SCALE GENOMIC DNA]</scope>
    <source>
        <strain evidence="2 3">DSM 19975</strain>
    </source>
</reference>
<dbReference type="EMBL" id="QGHA01000007">
    <property type="protein sequence ID" value="PWK75917.1"/>
    <property type="molecule type" value="Genomic_DNA"/>
</dbReference>
<keyword evidence="3" id="KW-1185">Reference proteome</keyword>
<evidence type="ECO:0000259" key="1">
    <source>
        <dbReference type="Pfam" id="PF10263"/>
    </source>
</evidence>
<dbReference type="GO" id="GO:0006950">
    <property type="term" value="P:response to stress"/>
    <property type="evidence" value="ECO:0007669"/>
    <property type="project" value="UniProtKB-ARBA"/>
</dbReference>
<dbReference type="InterPro" id="IPR006640">
    <property type="entry name" value="SprT-like_domain"/>
</dbReference>
<dbReference type="RefSeq" id="WP_109609134.1">
    <property type="nucleotide sequence ID" value="NZ_QGHA01000007.1"/>
</dbReference>
<comment type="caution">
    <text evidence="2">The sequence shown here is derived from an EMBL/GenBank/DDBJ whole genome shotgun (WGS) entry which is preliminary data.</text>
</comment>
<sequence length="209" mass="24219">MDKVKILEKYLPAEAAPLIARWIDYFKCEFKISRNRNSKFGDYRAPYGGNGHRISVNYNLNPYAFLVTTVHEFAHLHTWNEHKQKAKPHGAEWKTNFKKMMQPFFEKDIFPADIKKAIVSYLDNPAASSCSDLDLYRALRKYDPPKASEAILTVEKIPLKALFKLKDGRVFRKDEKLRKRFKCTEVATRRVYLFSPVAEVELIEGATAA</sequence>
<dbReference type="AlphaFoldDB" id="A0A316H670"/>
<gene>
    <name evidence="2" type="ORF">LX99_03650</name>
</gene>
<proteinExistence type="predicted"/>
<accession>A0A316H670</accession>
<evidence type="ECO:0000313" key="3">
    <source>
        <dbReference type="Proteomes" id="UP000245678"/>
    </source>
</evidence>
<dbReference type="Pfam" id="PF10263">
    <property type="entry name" value="SprT-like"/>
    <property type="match status" value="1"/>
</dbReference>
<feature type="domain" description="SprT-like" evidence="1">
    <location>
        <begin position="28"/>
        <end position="103"/>
    </location>
</feature>